<dbReference type="AlphaFoldDB" id="A0A0G0J4P4"/>
<proteinExistence type="predicted"/>
<comment type="caution">
    <text evidence="1">The sequence shown here is derived from an EMBL/GenBank/DDBJ whole genome shotgun (WGS) entry which is preliminary data.</text>
</comment>
<dbReference type="Gene3D" id="3.30.420.40">
    <property type="match status" value="2"/>
</dbReference>
<dbReference type="InterPro" id="IPR050696">
    <property type="entry name" value="FtsA/MreB"/>
</dbReference>
<sequence length="357" mass="39099">MFNILKSFLGTNSILGVDIGTASIKAAEIVQSSPKPRLKNYGILKTYSHLSRPNSAIQANSLKIVEDETAKLLAELVKKSNFKTKEAVASIPSFSSFTTLIEMPIMSEVDMIKTMPFQIKQHIPLPIEEVAIDWIKIGEREDETGKKQQILFISIPKEIIIKYQNIFKLAGLKLKALEIEGLALIRSLVANDPTPTLIVDIGARSTNIIISDSGFLKLNNFTDFAGASLTQAIANGLGISTRRAEELKKQKGLKTGGADFELSTLPQPYLDVIIKELIGAKNRYENNYKRKIERVIISGGGANLIGITEYFENQIGIPTVIGNSFLQVNYPSSIQLVSRELGPELAVAIGLGVKNLS</sequence>
<dbReference type="CDD" id="cd24049">
    <property type="entry name" value="ASKHA_NBD_PilM"/>
    <property type="match status" value="1"/>
</dbReference>
<accession>A0A0G0J4P4</accession>
<dbReference type="PIRSF" id="PIRSF019169">
    <property type="entry name" value="PilM"/>
    <property type="match status" value="1"/>
</dbReference>
<dbReference type="EMBL" id="LBSR01000003">
    <property type="protein sequence ID" value="KKQ23206.1"/>
    <property type="molecule type" value="Genomic_DNA"/>
</dbReference>
<gene>
    <name evidence="1" type="ORF">US36_C0003G0040</name>
</gene>
<dbReference type="Pfam" id="PF11104">
    <property type="entry name" value="PilM_2"/>
    <property type="match status" value="1"/>
</dbReference>
<dbReference type="PANTHER" id="PTHR32432">
    <property type="entry name" value="CELL DIVISION PROTEIN FTSA-RELATED"/>
    <property type="match status" value="1"/>
</dbReference>
<protein>
    <submittedName>
        <fullName evidence="1">Type IV pilus assembly protein PilM</fullName>
    </submittedName>
</protein>
<dbReference type="Proteomes" id="UP000034044">
    <property type="component" value="Unassembled WGS sequence"/>
</dbReference>
<evidence type="ECO:0000313" key="1">
    <source>
        <dbReference type="EMBL" id="KKQ23206.1"/>
    </source>
</evidence>
<dbReference type="InterPro" id="IPR005883">
    <property type="entry name" value="PilM"/>
</dbReference>
<evidence type="ECO:0000313" key="2">
    <source>
        <dbReference type="Proteomes" id="UP000034044"/>
    </source>
</evidence>
<dbReference type="Gene3D" id="3.30.1490.300">
    <property type="match status" value="1"/>
</dbReference>
<reference evidence="1 2" key="1">
    <citation type="journal article" date="2015" name="Nature">
        <title>rRNA introns, odd ribosomes, and small enigmatic genomes across a large radiation of phyla.</title>
        <authorList>
            <person name="Brown C.T."/>
            <person name="Hug L.A."/>
            <person name="Thomas B.C."/>
            <person name="Sharon I."/>
            <person name="Castelle C.J."/>
            <person name="Singh A."/>
            <person name="Wilkins M.J."/>
            <person name="Williams K.H."/>
            <person name="Banfield J.F."/>
        </authorList>
    </citation>
    <scope>NUCLEOTIDE SEQUENCE [LARGE SCALE GENOMIC DNA]</scope>
</reference>
<dbReference type="SUPFAM" id="SSF53067">
    <property type="entry name" value="Actin-like ATPase domain"/>
    <property type="match status" value="2"/>
</dbReference>
<dbReference type="NCBIfam" id="TIGR01175">
    <property type="entry name" value="pilM"/>
    <property type="match status" value="1"/>
</dbReference>
<dbReference type="InterPro" id="IPR043129">
    <property type="entry name" value="ATPase_NBD"/>
</dbReference>
<name>A0A0G0J4P4_9BACT</name>
<dbReference type="PANTHER" id="PTHR32432:SF3">
    <property type="entry name" value="ETHANOLAMINE UTILIZATION PROTEIN EUTJ"/>
    <property type="match status" value="1"/>
</dbReference>
<organism evidence="1 2">
    <name type="scientific">Candidatus Wolfebacteria bacterium GW2011_GWC1_37_10</name>
    <dbReference type="NCBI Taxonomy" id="1619010"/>
    <lineage>
        <taxon>Bacteria</taxon>
        <taxon>Candidatus Wolfeibacteriota</taxon>
    </lineage>
</organism>